<keyword evidence="1" id="KW-0472">Membrane</keyword>
<keyword evidence="1" id="KW-1133">Transmembrane helix</keyword>
<sequence>MSEIDRRDDSDLMALLSAGQASVWDPRGAEAVAARRRGRRRGLIAAGVVALVILAVVGTYIPLSLNAPVVAPTVTLTPPVPEQPAAVNLTPPTAGVSAVSVTGAEQFPGTVGTDGMLVLNGGAEARPIASLTKVITALVVLGAKPLAPGEAGPTLTFSKADNDLYDKYYVLGASIQRMKIGSAMTQRDALEVMLVASASNYGEAVANWAFGSTANFRAATKTWLASNGLAATTIVEPTGIDPRNTSTPADLIAIARIAMANPVVAEIVGSRSVDVPNLGQLSNTNPILGSDGVVGLKTGTLEQSGSCLLFSASIEVGLAAPITLTGVVLEASDNFAAGVAARALIDTVRAGFREVRLVPLNTVVGTYTTPWGDTADVVTASSPTVLTWSDTPVSVTLASDPVREAKSGTEVGSLTYVVGAETVVVPLELRGGIAGPGGQWRLTHPEILLAQ</sequence>
<keyword evidence="3" id="KW-0121">Carboxypeptidase</keyword>
<dbReference type="InterPro" id="IPR001967">
    <property type="entry name" value="Peptidase_S11_N"/>
</dbReference>
<dbReference type="SUPFAM" id="SSF56601">
    <property type="entry name" value="beta-lactamase/transpeptidase-like"/>
    <property type="match status" value="1"/>
</dbReference>
<dbReference type="Proteomes" id="UP001549257">
    <property type="component" value="Unassembled WGS sequence"/>
</dbReference>
<dbReference type="EMBL" id="JBEPSJ010000001">
    <property type="protein sequence ID" value="MET4581067.1"/>
    <property type="molecule type" value="Genomic_DNA"/>
</dbReference>
<reference evidence="3 4" key="1">
    <citation type="submission" date="2024-06" db="EMBL/GenBank/DDBJ databases">
        <title>Sorghum-associated microbial communities from plants grown in Nebraska, USA.</title>
        <authorList>
            <person name="Schachtman D."/>
        </authorList>
    </citation>
    <scope>NUCLEOTIDE SEQUENCE [LARGE SCALE GENOMIC DNA]</scope>
    <source>
        <strain evidence="3 4">2857</strain>
    </source>
</reference>
<dbReference type="Pfam" id="PF00768">
    <property type="entry name" value="Peptidase_S11"/>
    <property type="match status" value="1"/>
</dbReference>
<keyword evidence="3" id="KW-0645">Protease</keyword>
<feature type="domain" description="Peptidase S11 D-alanyl-D-alanine carboxypeptidase A N-terminal" evidence="2">
    <location>
        <begin position="123"/>
        <end position="315"/>
    </location>
</feature>
<dbReference type="RefSeq" id="WP_354023258.1">
    <property type="nucleotide sequence ID" value="NZ_JBEPSJ010000001.1"/>
</dbReference>
<keyword evidence="1" id="KW-0812">Transmembrane</keyword>
<keyword evidence="3" id="KW-0378">Hydrolase</keyword>
<gene>
    <name evidence="3" type="ORF">ABIE21_000557</name>
</gene>
<evidence type="ECO:0000259" key="2">
    <source>
        <dbReference type="Pfam" id="PF00768"/>
    </source>
</evidence>
<dbReference type="InterPro" id="IPR012338">
    <property type="entry name" value="Beta-lactam/transpept-like"/>
</dbReference>
<proteinExistence type="predicted"/>
<dbReference type="GO" id="GO:0009002">
    <property type="term" value="F:serine-type D-Ala-D-Ala carboxypeptidase activity"/>
    <property type="evidence" value="ECO:0007669"/>
    <property type="project" value="UniProtKB-EC"/>
</dbReference>
<keyword evidence="4" id="KW-1185">Reference proteome</keyword>
<feature type="transmembrane region" description="Helical" evidence="1">
    <location>
        <begin position="43"/>
        <end position="63"/>
    </location>
</feature>
<protein>
    <submittedName>
        <fullName evidence="3">D-alanyl-D-alanine carboxypeptidase (Penicillin-binding protein 5/6)</fullName>
        <ecNumber evidence="3">3.4.16.4</ecNumber>
    </submittedName>
</protein>
<comment type="caution">
    <text evidence="3">The sequence shown here is derived from an EMBL/GenBank/DDBJ whole genome shotgun (WGS) entry which is preliminary data.</text>
</comment>
<evidence type="ECO:0000313" key="3">
    <source>
        <dbReference type="EMBL" id="MET4581067.1"/>
    </source>
</evidence>
<organism evidence="3 4">
    <name type="scientific">Conyzicola nivalis</name>
    <dbReference type="NCBI Taxonomy" id="1477021"/>
    <lineage>
        <taxon>Bacteria</taxon>
        <taxon>Bacillati</taxon>
        <taxon>Actinomycetota</taxon>
        <taxon>Actinomycetes</taxon>
        <taxon>Micrococcales</taxon>
        <taxon>Microbacteriaceae</taxon>
        <taxon>Conyzicola</taxon>
    </lineage>
</organism>
<dbReference type="EC" id="3.4.16.4" evidence="3"/>
<accession>A0ABV2QKM3</accession>
<evidence type="ECO:0000256" key="1">
    <source>
        <dbReference type="SAM" id="Phobius"/>
    </source>
</evidence>
<evidence type="ECO:0000313" key="4">
    <source>
        <dbReference type="Proteomes" id="UP001549257"/>
    </source>
</evidence>
<name>A0ABV2QKM3_9MICO</name>
<dbReference type="Gene3D" id="3.40.710.10">
    <property type="entry name" value="DD-peptidase/beta-lactamase superfamily"/>
    <property type="match status" value="1"/>
</dbReference>